<feature type="domain" description="HTH luxR-type" evidence="5">
    <location>
        <begin position="133"/>
        <end position="198"/>
    </location>
</feature>
<dbReference type="InterPro" id="IPR001789">
    <property type="entry name" value="Sig_transdc_resp-reg_receiver"/>
</dbReference>
<dbReference type="RefSeq" id="WP_320499347.1">
    <property type="nucleotide sequence ID" value="NZ_JAXCLX010000001.1"/>
</dbReference>
<dbReference type="PRINTS" id="PR00038">
    <property type="entry name" value="HTHLUXR"/>
</dbReference>
<dbReference type="PROSITE" id="PS50043">
    <property type="entry name" value="HTH_LUXR_2"/>
    <property type="match status" value="1"/>
</dbReference>
<organism evidence="7 8">
    <name type="scientific">Dongia rigui</name>
    <dbReference type="NCBI Taxonomy" id="940149"/>
    <lineage>
        <taxon>Bacteria</taxon>
        <taxon>Pseudomonadati</taxon>
        <taxon>Pseudomonadota</taxon>
        <taxon>Alphaproteobacteria</taxon>
        <taxon>Rhodospirillales</taxon>
        <taxon>Dongiaceae</taxon>
        <taxon>Dongia</taxon>
    </lineage>
</organism>
<dbReference type="Pfam" id="PF00072">
    <property type="entry name" value="Response_reg"/>
    <property type="match status" value="1"/>
</dbReference>
<dbReference type="EMBL" id="JAXCLX010000001">
    <property type="protein sequence ID" value="MDY0870976.1"/>
    <property type="molecule type" value="Genomic_DNA"/>
</dbReference>
<dbReference type="SMART" id="SM00448">
    <property type="entry name" value="REC"/>
    <property type="match status" value="1"/>
</dbReference>
<dbReference type="SMART" id="SM00421">
    <property type="entry name" value="HTH_LUXR"/>
    <property type="match status" value="1"/>
</dbReference>
<dbReference type="InterPro" id="IPR011006">
    <property type="entry name" value="CheY-like_superfamily"/>
</dbReference>
<dbReference type="InterPro" id="IPR000792">
    <property type="entry name" value="Tscrpt_reg_LuxR_C"/>
</dbReference>
<dbReference type="PANTHER" id="PTHR44688:SF16">
    <property type="entry name" value="DNA-BINDING TRANSCRIPTIONAL ACTIVATOR DEVR_DOSR"/>
    <property type="match status" value="1"/>
</dbReference>
<keyword evidence="4" id="KW-0597">Phosphoprotein</keyword>
<evidence type="ECO:0000256" key="3">
    <source>
        <dbReference type="ARBA" id="ARBA00023163"/>
    </source>
</evidence>
<evidence type="ECO:0000259" key="5">
    <source>
        <dbReference type="PROSITE" id="PS50043"/>
    </source>
</evidence>
<dbReference type="InterPro" id="IPR036388">
    <property type="entry name" value="WH-like_DNA-bd_sf"/>
</dbReference>
<dbReference type="PROSITE" id="PS00622">
    <property type="entry name" value="HTH_LUXR_1"/>
    <property type="match status" value="1"/>
</dbReference>
<gene>
    <name evidence="7" type="ORF">SMD31_03545</name>
</gene>
<keyword evidence="3" id="KW-0804">Transcription</keyword>
<evidence type="ECO:0000313" key="7">
    <source>
        <dbReference type="EMBL" id="MDY0870976.1"/>
    </source>
</evidence>
<keyword evidence="1" id="KW-0805">Transcription regulation</keyword>
<evidence type="ECO:0000256" key="1">
    <source>
        <dbReference type="ARBA" id="ARBA00023015"/>
    </source>
</evidence>
<accession>A0ABU5DWL6</accession>
<dbReference type="Pfam" id="PF00196">
    <property type="entry name" value="GerE"/>
    <property type="match status" value="1"/>
</dbReference>
<dbReference type="PANTHER" id="PTHR44688">
    <property type="entry name" value="DNA-BINDING TRANSCRIPTIONAL ACTIVATOR DEVR_DOSR"/>
    <property type="match status" value="1"/>
</dbReference>
<evidence type="ECO:0000313" key="8">
    <source>
        <dbReference type="Proteomes" id="UP001271769"/>
    </source>
</evidence>
<evidence type="ECO:0000256" key="4">
    <source>
        <dbReference type="PROSITE-ProRule" id="PRU00169"/>
    </source>
</evidence>
<dbReference type="SUPFAM" id="SSF46894">
    <property type="entry name" value="C-terminal effector domain of the bipartite response regulators"/>
    <property type="match status" value="1"/>
</dbReference>
<feature type="modified residue" description="4-aspartylphosphate" evidence="4">
    <location>
        <position position="52"/>
    </location>
</feature>
<protein>
    <submittedName>
        <fullName evidence="7">Response regulator</fullName>
    </submittedName>
</protein>
<comment type="caution">
    <text evidence="7">The sequence shown here is derived from an EMBL/GenBank/DDBJ whole genome shotgun (WGS) entry which is preliminary data.</text>
</comment>
<dbReference type="InterPro" id="IPR016032">
    <property type="entry name" value="Sig_transdc_resp-reg_C-effctor"/>
</dbReference>
<keyword evidence="8" id="KW-1185">Reference proteome</keyword>
<sequence length="203" mass="21752">MTLVYIVDDDDAVRDSLSILLESAGLSIESFPGAEAVLARCADKAPDCLVTDVRMPGMDGMALFAALGKAGIDVPVIIMTGHGEVPLAVAAMKAGVADFVEKPFTDEAILEAIAAAVKKHQDRLRLRPASAELQGRLDSLTAREREVFDLLVAGDANKIIAHALDISIRTVEIHRARVMEKMKAKNLPELVRMALELGALKLS</sequence>
<dbReference type="Gene3D" id="1.10.10.10">
    <property type="entry name" value="Winged helix-like DNA-binding domain superfamily/Winged helix DNA-binding domain"/>
    <property type="match status" value="1"/>
</dbReference>
<evidence type="ECO:0000259" key="6">
    <source>
        <dbReference type="PROSITE" id="PS50110"/>
    </source>
</evidence>
<dbReference type="Gene3D" id="3.40.50.2300">
    <property type="match status" value="1"/>
</dbReference>
<dbReference type="PROSITE" id="PS50110">
    <property type="entry name" value="RESPONSE_REGULATORY"/>
    <property type="match status" value="1"/>
</dbReference>
<dbReference type="SUPFAM" id="SSF52172">
    <property type="entry name" value="CheY-like"/>
    <property type="match status" value="1"/>
</dbReference>
<feature type="domain" description="Response regulatory" evidence="6">
    <location>
        <begin position="3"/>
        <end position="117"/>
    </location>
</feature>
<name>A0ABU5DWL6_9PROT</name>
<evidence type="ECO:0000256" key="2">
    <source>
        <dbReference type="ARBA" id="ARBA00023125"/>
    </source>
</evidence>
<dbReference type="CDD" id="cd06170">
    <property type="entry name" value="LuxR_C_like"/>
    <property type="match status" value="1"/>
</dbReference>
<dbReference type="Proteomes" id="UP001271769">
    <property type="component" value="Unassembled WGS sequence"/>
</dbReference>
<reference evidence="7 8" key="1">
    <citation type="journal article" date="2013" name="Antonie Van Leeuwenhoek">
        <title>Dongia rigui sp. nov., isolated from freshwater of a large wetland in Korea.</title>
        <authorList>
            <person name="Baik K.S."/>
            <person name="Hwang Y.M."/>
            <person name="Choi J.S."/>
            <person name="Kwon J."/>
            <person name="Seong C.N."/>
        </authorList>
    </citation>
    <scope>NUCLEOTIDE SEQUENCE [LARGE SCALE GENOMIC DNA]</scope>
    <source>
        <strain evidence="7 8">04SU4-P</strain>
    </source>
</reference>
<proteinExistence type="predicted"/>
<keyword evidence="2" id="KW-0238">DNA-binding</keyword>